<evidence type="ECO:0008006" key="4">
    <source>
        <dbReference type="Google" id="ProtNLM"/>
    </source>
</evidence>
<name>A0A1M4YEX1_9FLAO</name>
<organism evidence="2 3">
    <name type="scientific">Arenibacter palladensis</name>
    <dbReference type="NCBI Taxonomy" id="237373"/>
    <lineage>
        <taxon>Bacteria</taxon>
        <taxon>Pseudomonadati</taxon>
        <taxon>Bacteroidota</taxon>
        <taxon>Flavobacteriia</taxon>
        <taxon>Flavobacteriales</taxon>
        <taxon>Flavobacteriaceae</taxon>
        <taxon>Arenibacter</taxon>
    </lineage>
</organism>
<evidence type="ECO:0000313" key="2">
    <source>
        <dbReference type="EMBL" id="SHF04022.1"/>
    </source>
</evidence>
<proteinExistence type="predicted"/>
<dbReference type="Proteomes" id="UP000184406">
    <property type="component" value="Unassembled WGS sequence"/>
</dbReference>
<dbReference type="EMBL" id="FQUX01000002">
    <property type="protein sequence ID" value="SHF04022.1"/>
    <property type="molecule type" value="Genomic_DNA"/>
</dbReference>
<evidence type="ECO:0000313" key="3">
    <source>
        <dbReference type="Proteomes" id="UP000184406"/>
    </source>
</evidence>
<accession>A0A1M4YEX1</accession>
<reference evidence="3" key="1">
    <citation type="submission" date="2016-11" db="EMBL/GenBank/DDBJ databases">
        <authorList>
            <person name="Varghese N."/>
            <person name="Submissions S."/>
        </authorList>
    </citation>
    <scope>NUCLEOTIDE SEQUENCE [LARGE SCALE GENOMIC DNA]</scope>
    <source>
        <strain evidence="3">DSM 17539</strain>
    </source>
</reference>
<evidence type="ECO:0000256" key="1">
    <source>
        <dbReference type="SAM" id="Phobius"/>
    </source>
</evidence>
<keyword evidence="1" id="KW-0812">Transmembrane</keyword>
<keyword evidence="1" id="KW-0472">Membrane</keyword>
<dbReference type="AlphaFoldDB" id="A0A1M4YEX1"/>
<gene>
    <name evidence="2" type="ORF">SAMN03080594_102412</name>
</gene>
<sequence length="37" mass="4524">MAIIYYLSFYKRDFINNDILLLAIISNLVMTYVYEWT</sequence>
<keyword evidence="1" id="KW-1133">Transmembrane helix</keyword>
<keyword evidence="3" id="KW-1185">Reference proteome</keyword>
<feature type="transmembrane region" description="Helical" evidence="1">
    <location>
        <begin position="14"/>
        <end position="34"/>
    </location>
</feature>
<protein>
    <recommendedName>
        <fullName evidence="4">Nicotinamide mononucleotide transporter</fullName>
    </recommendedName>
</protein>